<protein>
    <submittedName>
        <fullName evidence="1">Uncharacterized protein</fullName>
    </submittedName>
</protein>
<evidence type="ECO:0000313" key="1">
    <source>
        <dbReference type="EMBL" id="KAF7268344.1"/>
    </source>
</evidence>
<comment type="caution">
    <text evidence="1">The sequence shown here is derived from an EMBL/GenBank/DDBJ whole genome shotgun (WGS) entry which is preliminary data.</text>
</comment>
<name>A0A834HUQ9_RHYFE</name>
<dbReference type="AlphaFoldDB" id="A0A834HUQ9"/>
<accession>A0A834HUQ9</accession>
<keyword evidence="2" id="KW-1185">Reference proteome</keyword>
<sequence>MDLIKHIRLDYHEGALDAIDGKMVKPNVLTVDAADKMVKNHKVQSDLYRKSNSYAKSMITSAVIDAVYQNIKEKGTTYEVTTALKQNFEVSSKDQLFKICTDFFAFGWMQGEDVARHIAKLTSLWNELNNELK</sequence>
<reference evidence="1" key="1">
    <citation type="submission" date="2020-08" db="EMBL/GenBank/DDBJ databases">
        <title>Genome sequencing and assembly of the red palm weevil Rhynchophorus ferrugineus.</title>
        <authorList>
            <person name="Dias G.B."/>
            <person name="Bergman C.M."/>
            <person name="Manee M."/>
        </authorList>
    </citation>
    <scope>NUCLEOTIDE SEQUENCE</scope>
    <source>
        <strain evidence="1">AA-2017</strain>
        <tissue evidence="1">Whole larva</tissue>
    </source>
</reference>
<dbReference type="Pfam" id="PF14223">
    <property type="entry name" value="Retrotran_gag_2"/>
    <property type="match status" value="1"/>
</dbReference>
<organism evidence="1 2">
    <name type="scientific">Rhynchophorus ferrugineus</name>
    <name type="common">Red palm weevil</name>
    <name type="synonym">Curculio ferrugineus</name>
    <dbReference type="NCBI Taxonomy" id="354439"/>
    <lineage>
        <taxon>Eukaryota</taxon>
        <taxon>Metazoa</taxon>
        <taxon>Ecdysozoa</taxon>
        <taxon>Arthropoda</taxon>
        <taxon>Hexapoda</taxon>
        <taxon>Insecta</taxon>
        <taxon>Pterygota</taxon>
        <taxon>Neoptera</taxon>
        <taxon>Endopterygota</taxon>
        <taxon>Coleoptera</taxon>
        <taxon>Polyphaga</taxon>
        <taxon>Cucujiformia</taxon>
        <taxon>Curculionidae</taxon>
        <taxon>Dryophthorinae</taxon>
        <taxon>Rhynchophorus</taxon>
    </lineage>
</organism>
<dbReference type="OrthoDB" id="6818644at2759"/>
<dbReference type="EMBL" id="JAACXV010014331">
    <property type="protein sequence ID" value="KAF7268344.1"/>
    <property type="molecule type" value="Genomic_DNA"/>
</dbReference>
<evidence type="ECO:0000313" key="2">
    <source>
        <dbReference type="Proteomes" id="UP000625711"/>
    </source>
</evidence>
<gene>
    <name evidence="1" type="ORF">GWI33_018497</name>
</gene>
<proteinExistence type="predicted"/>
<dbReference type="Proteomes" id="UP000625711">
    <property type="component" value="Unassembled WGS sequence"/>
</dbReference>